<gene>
    <name evidence="1" type="ORF">BT96DRAFT_579497</name>
</gene>
<dbReference type="Proteomes" id="UP000799118">
    <property type="component" value="Unassembled WGS sequence"/>
</dbReference>
<accession>A0A6A4IGI7</accession>
<keyword evidence="2" id="KW-1185">Reference proteome</keyword>
<dbReference type="EMBL" id="ML769388">
    <property type="protein sequence ID" value="KAE9409100.1"/>
    <property type="molecule type" value="Genomic_DNA"/>
</dbReference>
<evidence type="ECO:0000313" key="1">
    <source>
        <dbReference type="EMBL" id="KAE9409100.1"/>
    </source>
</evidence>
<organism evidence="1 2">
    <name type="scientific">Gymnopus androsaceus JB14</name>
    <dbReference type="NCBI Taxonomy" id="1447944"/>
    <lineage>
        <taxon>Eukaryota</taxon>
        <taxon>Fungi</taxon>
        <taxon>Dikarya</taxon>
        <taxon>Basidiomycota</taxon>
        <taxon>Agaricomycotina</taxon>
        <taxon>Agaricomycetes</taxon>
        <taxon>Agaricomycetidae</taxon>
        <taxon>Agaricales</taxon>
        <taxon>Marasmiineae</taxon>
        <taxon>Omphalotaceae</taxon>
        <taxon>Gymnopus</taxon>
    </lineage>
</organism>
<name>A0A6A4IGI7_9AGAR</name>
<proteinExistence type="predicted"/>
<dbReference type="AlphaFoldDB" id="A0A6A4IGI7"/>
<evidence type="ECO:0000313" key="2">
    <source>
        <dbReference type="Proteomes" id="UP000799118"/>
    </source>
</evidence>
<sequence length="87" mass="9428">MAVGSCCKVDGSRSRKQTFALTGSKEGGVAGGYCTSKSFIASKIAVIAATFYVCCSRLFPLFKRFLIHFLSHTLNSQMIHTGSEIRT</sequence>
<reference evidence="1" key="1">
    <citation type="journal article" date="2019" name="Environ. Microbiol.">
        <title>Fungal ecological strategies reflected in gene transcription - a case study of two litter decomposers.</title>
        <authorList>
            <person name="Barbi F."/>
            <person name="Kohler A."/>
            <person name="Barry K."/>
            <person name="Baskaran P."/>
            <person name="Daum C."/>
            <person name="Fauchery L."/>
            <person name="Ihrmark K."/>
            <person name="Kuo A."/>
            <person name="LaButti K."/>
            <person name="Lipzen A."/>
            <person name="Morin E."/>
            <person name="Grigoriev I.V."/>
            <person name="Henrissat B."/>
            <person name="Lindahl B."/>
            <person name="Martin F."/>
        </authorList>
    </citation>
    <scope>NUCLEOTIDE SEQUENCE</scope>
    <source>
        <strain evidence="1">JB14</strain>
    </source>
</reference>
<protein>
    <submittedName>
        <fullName evidence="1">Uncharacterized protein</fullName>
    </submittedName>
</protein>